<sequence>MKKILFSSLIISSLFGCSSSAPKPNLEQFAYYSGGKSMGDATSLYWYTEKLASPMSAADYVTAGDYGWYKTDYRWSEGELRELIREGEKLKGEFGLVDYRVHVRFNKGGEAVYQQYRVDGKVLPVKADELERYKNDAYTVARLTKQQDKKGRELIQGYWNGATFETCSGQDYSRLEFNQTLPSFVVSRLAGVDNYVAFLGSTRTHRVIVEDLLMLADEDHACIERPNLLSD</sequence>
<name>A0ABT8BQS5_9VIBR</name>
<comment type="caution">
    <text evidence="1">The sequence shown here is derived from an EMBL/GenBank/DDBJ whole genome shotgun (WGS) entry which is preliminary data.</text>
</comment>
<evidence type="ECO:0000313" key="2">
    <source>
        <dbReference type="Proteomes" id="UP001238540"/>
    </source>
</evidence>
<reference evidence="2" key="1">
    <citation type="journal article" date="2019" name="Int. J. Syst. Evol. Microbiol.">
        <title>The Global Catalogue of Microorganisms (GCM) 10K type strain sequencing project: providing services to taxonomists for standard genome sequencing and annotation.</title>
        <authorList>
            <consortium name="The Broad Institute Genomics Platform"/>
            <consortium name="The Broad Institute Genome Sequencing Center for Infectious Disease"/>
            <person name="Wu L."/>
            <person name="Ma J."/>
        </authorList>
    </citation>
    <scope>NUCLEOTIDE SEQUENCE [LARGE SCALE GENOMIC DNA]</scope>
    <source>
        <strain evidence="2">CECT 7398</strain>
    </source>
</reference>
<accession>A0ABT8BQS5</accession>
<dbReference type="Pfam" id="PF07356">
    <property type="entry name" value="DUF1481"/>
    <property type="match status" value="1"/>
</dbReference>
<dbReference type="InterPro" id="IPR016872">
    <property type="entry name" value="UCP028160"/>
</dbReference>
<protein>
    <submittedName>
        <fullName evidence="1">DUF1481 domain-containing protein</fullName>
    </submittedName>
</protein>
<dbReference type="Proteomes" id="UP001238540">
    <property type="component" value="Unassembled WGS sequence"/>
</dbReference>
<dbReference type="PROSITE" id="PS51257">
    <property type="entry name" value="PROKAR_LIPOPROTEIN"/>
    <property type="match status" value="1"/>
</dbReference>
<dbReference type="RefSeq" id="WP_076589908.1">
    <property type="nucleotide sequence ID" value="NZ_JABEYA020000025.1"/>
</dbReference>
<dbReference type="PIRSF" id="PIRSF028160">
    <property type="entry name" value="UCP028160"/>
    <property type="match status" value="1"/>
</dbReference>
<organism evidence="1 2">
    <name type="scientific">Vibrio ostreicida</name>
    <dbReference type="NCBI Taxonomy" id="526588"/>
    <lineage>
        <taxon>Bacteria</taxon>
        <taxon>Pseudomonadati</taxon>
        <taxon>Pseudomonadota</taxon>
        <taxon>Gammaproteobacteria</taxon>
        <taxon>Vibrionales</taxon>
        <taxon>Vibrionaceae</taxon>
        <taxon>Vibrio</taxon>
    </lineage>
</organism>
<dbReference type="InterPro" id="IPR010858">
    <property type="entry name" value="DUF1481"/>
</dbReference>
<proteinExistence type="predicted"/>
<evidence type="ECO:0000313" key="1">
    <source>
        <dbReference type="EMBL" id="MDN3608809.1"/>
    </source>
</evidence>
<keyword evidence="2" id="KW-1185">Reference proteome</keyword>
<gene>
    <name evidence="1" type="ORF">QWZ16_03505</name>
</gene>
<dbReference type="EMBL" id="JAUFQC010000001">
    <property type="protein sequence ID" value="MDN3608809.1"/>
    <property type="molecule type" value="Genomic_DNA"/>
</dbReference>